<reference evidence="2 3" key="1">
    <citation type="submission" date="2016-10" db="EMBL/GenBank/DDBJ databases">
        <authorList>
            <person name="de Groot N.N."/>
        </authorList>
    </citation>
    <scope>NUCLEOTIDE SEQUENCE [LARGE SCALE GENOMIC DNA]</scope>
    <source>
        <strain evidence="2 3">DSM 10317</strain>
    </source>
</reference>
<dbReference type="InterPro" id="IPR000182">
    <property type="entry name" value="GNAT_dom"/>
</dbReference>
<keyword evidence="2" id="KW-0689">Ribosomal protein</keyword>
<feature type="domain" description="N-acetyltransferase" evidence="1">
    <location>
        <begin position="20"/>
        <end position="159"/>
    </location>
</feature>
<protein>
    <submittedName>
        <fullName evidence="2">Ribosomal protein S18 acetylase RimI</fullName>
    </submittedName>
</protein>
<dbReference type="GO" id="GO:0016747">
    <property type="term" value="F:acyltransferase activity, transferring groups other than amino-acyl groups"/>
    <property type="evidence" value="ECO:0007669"/>
    <property type="project" value="InterPro"/>
</dbReference>
<dbReference type="AlphaFoldDB" id="A0A1G5RXE6"/>
<accession>A0A1G5RXE6</accession>
<sequence>MVTTKESVKVTLDLGVHMNYTIRTMEESDYDEVYKLWTTIHGFAMRSLDDSKEGVVRVLKRNPGLSVVAVSGGKIVGSILVGHDGRRACFYHVCVHEDYRKHGIGKAMASEAMMRLKVEGINKIQLVAFKENALGNGFWQAEQWIMRDDLNVYDFVLNEANITAFNK</sequence>
<dbReference type="GO" id="GO:0005840">
    <property type="term" value="C:ribosome"/>
    <property type="evidence" value="ECO:0007669"/>
    <property type="project" value="UniProtKB-KW"/>
</dbReference>
<dbReference type="Gene3D" id="3.40.630.30">
    <property type="match status" value="1"/>
</dbReference>
<dbReference type="EMBL" id="FMWK01000005">
    <property type="protein sequence ID" value="SCZ78528.1"/>
    <property type="molecule type" value="Genomic_DNA"/>
</dbReference>
<gene>
    <name evidence="2" type="ORF">SAMN02910350_01339</name>
</gene>
<dbReference type="CDD" id="cd04301">
    <property type="entry name" value="NAT_SF"/>
    <property type="match status" value="1"/>
</dbReference>
<dbReference type="SUPFAM" id="SSF55729">
    <property type="entry name" value="Acyl-CoA N-acyltransferases (Nat)"/>
    <property type="match status" value="1"/>
</dbReference>
<proteinExistence type="predicted"/>
<dbReference type="RefSeq" id="WP_330388049.1">
    <property type="nucleotide sequence ID" value="NZ_FMWK01000005.1"/>
</dbReference>
<dbReference type="Pfam" id="PF00583">
    <property type="entry name" value="Acetyltransf_1"/>
    <property type="match status" value="1"/>
</dbReference>
<dbReference type="InterPro" id="IPR016181">
    <property type="entry name" value="Acyl_CoA_acyltransferase"/>
</dbReference>
<name>A0A1G5RXE6_PSEXY</name>
<keyword evidence="2" id="KW-0687">Ribonucleoprotein</keyword>
<dbReference type="Proteomes" id="UP000199428">
    <property type="component" value="Unassembled WGS sequence"/>
</dbReference>
<evidence type="ECO:0000259" key="1">
    <source>
        <dbReference type="PROSITE" id="PS51186"/>
    </source>
</evidence>
<dbReference type="PROSITE" id="PS51186">
    <property type="entry name" value="GNAT"/>
    <property type="match status" value="1"/>
</dbReference>
<evidence type="ECO:0000313" key="2">
    <source>
        <dbReference type="EMBL" id="SCZ78528.1"/>
    </source>
</evidence>
<evidence type="ECO:0000313" key="3">
    <source>
        <dbReference type="Proteomes" id="UP000199428"/>
    </source>
</evidence>
<organism evidence="2 3">
    <name type="scientific">Pseudobutyrivibrio xylanivorans</name>
    <dbReference type="NCBI Taxonomy" id="185007"/>
    <lineage>
        <taxon>Bacteria</taxon>
        <taxon>Bacillati</taxon>
        <taxon>Bacillota</taxon>
        <taxon>Clostridia</taxon>
        <taxon>Lachnospirales</taxon>
        <taxon>Lachnospiraceae</taxon>
        <taxon>Pseudobutyrivibrio</taxon>
    </lineage>
</organism>